<protein>
    <submittedName>
        <fullName evidence="1">GfV-C14-ORF2</fullName>
    </submittedName>
</protein>
<reference evidence="1 2" key="1">
    <citation type="journal article" date="2007" name="J. Virol.">
        <title>Genomic and morphological features of a banchine polydnavirus: comparison with bracoviruses and ichnoviruses.</title>
        <authorList>
            <person name="Lapointe R."/>
            <person name="Tanaka K."/>
            <person name="Barney W.E."/>
            <person name="Whitfield J.B."/>
            <person name="Banks J.C."/>
            <person name="Beliveau C."/>
            <person name="Stoltz D."/>
            <person name="Webb B.A."/>
            <person name="Cusson M."/>
        </authorList>
    </citation>
    <scope>NUCLEOTIDE SEQUENCE [LARGE SCALE GENOMIC DNA]</scope>
</reference>
<sequence>MRGHRCSLTIPLSLFCIFYRAINIKMFKSTMSVTEQNTLDTLVVKLNDLNAEIKYLNSCQYLTMAEEIAKILSIWRKKRLLNKVCKLIRDSKNNSAHMQDDAH</sequence>
<accession>A2PZY0</accession>
<dbReference type="RefSeq" id="YP_001029417.1">
    <property type="nucleotide sequence ID" value="NC_008917.1"/>
</dbReference>
<dbReference type="Proteomes" id="UP000203987">
    <property type="component" value="Genome"/>
</dbReference>
<dbReference type="EMBL" id="AB289991">
    <property type="protein sequence ID" value="BAF45552.1"/>
    <property type="molecule type" value="Genomic_DNA"/>
</dbReference>
<evidence type="ECO:0000313" key="2">
    <source>
        <dbReference type="Proteomes" id="UP000203987"/>
    </source>
</evidence>
<organism evidence="1 2">
    <name type="scientific">Ichnoviriform fumiferanae</name>
    <dbReference type="NCBI Taxonomy" id="419435"/>
    <lineage>
        <taxon>Viruses</taxon>
        <taxon>Viruses incertae sedis</taxon>
        <taxon>Polydnaviriformidae</taxon>
        <taxon>Ichnoviriform</taxon>
    </lineage>
</organism>
<evidence type="ECO:0000313" key="1">
    <source>
        <dbReference type="EMBL" id="BAF45552.1"/>
    </source>
</evidence>
<name>A2PZY0_9VIRU</name>
<dbReference type="GeneID" id="5179603"/>
<dbReference type="KEGG" id="vg:5179603"/>
<proteinExistence type="predicted"/>